<dbReference type="Proteomes" id="UP001442364">
    <property type="component" value="Unassembled WGS sequence"/>
</dbReference>
<organism evidence="1 2">
    <name type="scientific">[Lactobacillus] rogosae</name>
    <dbReference type="NCBI Taxonomy" id="706562"/>
    <lineage>
        <taxon>Bacteria</taxon>
        <taxon>Bacillati</taxon>
        <taxon>Bacillota</taxon>
        <taxon>Clostridia</taxon>
        <taxon>Lachnospirales</taxon>
        <taxon>Lachnospiraceae</taxon>
        <taxon>Lachnospira</taxon>
    </lineage>
</organism>
<dbReference type="RefSeq" id="WP_349153512.1">
    <property type="nucleotide sequence ID" value="NZ_JBBMER010000004.1"/>
</dbReference>
<accession>A0ABV1BUV8</accession>
<reference evidence="1 2" key="1">
    <citation type="submission" date="2024-03" db="EMBL/GenBank/DDBJ databases">
        <title>Human intestinal bacterial collection.</title>
        <authorList>
            <person name="Pauvert C."/>
            <person name="Hitch T.C.A."/>
            <person name="Clavel T."/>
        </authorList>
    </citation>
    <scope>NUCLEOTIDE SEQUENCE [LARGE SCALE GENOMIC DNA]</scope>
    <source>
        <strain evidence="1 2">CLA-AA-H255</strain>
    </source>
</reference>
<evidence type="ECO:0000313" key="1">
    <source>
        <dbReference type="EMBL" id="MEQ2379527.1"/>
    </source>
</evidence>
<keyword evidence="2" id="KW-1185">Reference proteome</keyword>
<sequence length="130" mass="15624">MLTLPIKKKWFDMIASGEKKEEYREIKEYYETRFQNLFGAITIYPSSIFSERYEYELLQGNDVPEEIRQDRVQEIIFRNGYSKNSPQLKCKCILRLGKGKEEWGAEKGKVYYIIEILEKEKFDKEISMKQ</sequence>
<protein>
    <submittedName>
        <fullName evidence="1">ASCH domain-containing protein</fullName>
    </submittedName>
</protein>
<evidence type="ECO:0000313" key="2">
    <source>
        <dbReference type="Proteomes" id="UP001442364"/>
    </source>
</evidence>
<comment type="caution">
    <text evidence="1">The sequence shown here is derived from an EMBL/GenBank/DDBJ whole genome shotgun (WGS) entry which is preliminary data.</text>
</comment>
<gene>
    <name evidence="1" type="ORF">WMO14_06505</name>
</gene>
<dbReference type="EMBL" id="JBBMER010000004">
    <property type="protein sequence ID" value="MEQ2379527.1"/>
    <property type="molecule type" value="Genomic_DNA"/>
</dbReference>
<name>A0ABV1BUV8_9FIRM</name>
<proteinExistence type="predicted"/>